<proteinExistence type="predicted"/>
<dbReference type="AlphaFoldDB" id="A0A835INN1"/>
<name>A0A835INN1_9MAGN</name>
<keyword evidence="1" id="KW-0812">Transmembrane</keyword>
<keyword evidence="1" id="KW-0472">Membrane</keyword>
<comment type="caution">
    <text evidence="2">The sequence shown here is derived from an EMBL/GenBank/DDBJ whole genome shotgun (WGS) entry which is preliminary data.</text>
</comment>
<gene>
    <name evidence="2" type="ORF">IFM89_018341</name>
</gene>
<evidence type="ECO:0000313" key="2">
    <source>
        <dbReference type="EMBL" id="KAF9621256.1"/>
    </source>
</evidence>
<sequence>MHYQWRNLKSLICSKKPSEFLSRVSNSSFSLSLPQFHCTAAWYSMRLFSRNLSRINYFTIRRRSFESVLIFAIDENPLEVHLIDLPNTIATVELSSAIYIEESPTTYSETFQKLVNIKSILSSIREYLHQNTLCTWCHLTPGQMVSLECYTEYGVGWRIFYLFIKPKVAREWNVIVVIGVVVGMVCLENVMMKWVVCVVYFYDCKKRVLEKKVDAEDGKQAEPIQSFKQTAAKRKSPCNSSVISSHFNDTLWLSAHFWYFGTG</sequence>
<organism evidence="2 3">
    <name type="scientific">Coptis chinensis</name>
    <dbReference type="NCBI Taxonomy" id="261450"/>
    <lineage>
        <taxon>Eukaryota</taxon>
        <taxon>Viridiplantae</taxon>
        <taxon>Streptophyta</taxon>
        <taxon>Embryophyta</taxon>
        <taxon>Tracheophyta</taxon>
        <taxon>Spermatophyta</taxon>
        <taxon>Magnoliopsida</taxon>
        <taxon>Ranunculales</taxon>
        <taxon>Ranunculaceae</taxon>
        <taxon>Coptidoideae</taxon>
        <taxon>Coptis</taxon>
    </lineage>
</organism>
<evidence type="ECO:0000256" key="1">
    <source>
        <dbReference type="SAM" id="Phobius"/>
    </source>
</evidence>
<protein>
    <submittedName>
        <fullName evidence="2">Uncharacterized protein</fullName>
    </submittedName>
</protein>
<keyword evidence="3" id="KW-1185">Reference proteome</keyword>
<reference evidence="2 3" key="1">
    <citation type="submission" date="2020-10" db="EMBL/GenBank/DDBJ databases">
        <title>The Coptis chinensis genome and diversification of protoberbering-type alkaloids.</title>
        <authorList>
            <person name="Wang B."/>
            <person name="Shu S."/>
            <person name="Song C."/>
            <person name="Liu Y."/>
        </authorList>
    </citation>
    <scope>NUCLEOTIDE SEQUENCE [LARGE SCALE GENOMIC DNA]</scope>
    <source>
        <strain evidence="2">HL-2020</strain>
        <tissue evidence="2">Leaf</tissue>
    </source>
</reference>
<dbReference type="OrthoDB" id="1095660at2759"/>
<dbReference type="PANTHER" id="PTHR36714:SF1">
    <property type="entry name" value="T23E23.1"/>
    <property type="match status" value="1"/>
</dbReference>
<dbReference type="PANTHER" id="PTHR36714">
    <property type="entry name" value="T23E23.1"/>
    <property type="match status" value="1"/>
</dbReference>
<keyword evidence="1" id="KW-1133">Transmembrane helix</keyword>
<dbReference type="Proteomes" id="UP000631114">
    <property type="component" value="Unassembled WGS sequence"/>
</dbReference>
<dbReference type="EMBL" id="JADFTS010000002">
    <property type="protein sequence ID" value="KAF9621256.1"/>
    <property type="molecule type" value="Genomic_DNA"/>
</dbReference>
<accession>A0A835INN1</accession>
<feature type="transmembrane region" description="Helical" evidence="1">
    <location>
        <begin position="172"/>
        <end position="202"/>
    </location>
</feature>
<evidence type="ECO:0000313" key="3">
    <source>
        <dbReference type="Proteomes" id="UP000631114"/>
    </source>
</evidence>